<dbReference type="Pfam" id="PF19709">
    <property type="entry name" value="DUF6206"/>
    <property type="match status" value="1"/>
</dbReference>
<comment type="caution">
    <text evidence="1">The sequence shown here is derived from an EMBL/GenBank/DDBJ whole genome shotgun (WGS) entry which is preliminary data.</text>
</comment>
<accession>A0ABP9LFR2</accession>
<name>A0ABP9LFR2_9RHOB</name>
<dbReference type="Proteomes" id="UP001499910">
    <property type="component" value="Unassembled WGS sequence"/>
</dbReference>
<evidence type="ECO:0000313" key="1">
    <source>
        <dbReference type="EMBL" id="GAA5076890.1"/>
    </source>
</evidence>
<evidence type="ECO:0000313" key="2">
    <source>
        <dbReference type="Proteomes" id="UP001499910"/>
    </source>
</evidence>
<protein>
    <submittedName>
        <fullName evidence="1">Uncharacterized protein</fullName>
    </submittedName>
</protein>
<reference evidence="2" key="1">
    <citation type="journal article" date="2019" name="Int. J. Syst. Evol. Microbiol.">
        <title>The Global Catalogue of Microorganisms (GCM) 10K type strain sequencing project: providing services to taxonomists for standard genome sequencing and annotation.</title>
        <authorList>
            <consortium name="The Broad Institute Genomics Platform"/>
            <consortium name="The Broad Institute Genome Sequencing Center for Infectious Disease"/>
            <person name="Wu L."/>
            <person name="Ma J."/>
        </authorList>
    </citation>
    <scope>NUCLEOTIDE SEQUENCE [LARGE SCALE GENOMIC DNA]</scope>
    <source>
        <strain evidence="2">JCM 18015</strain>
    </source>
</reference>
<proteinExistence type="predicted"/>
<keyword evidence="2" id="KW-1185">Reference proteome</keyword>
<dbReference type="RefSeq" id="WP_259549792.1">
    <property type="nucleotide sequence ID" value="NZ_BAABHW010000004.1"/>
</dbReference>
<dbReference type="InterPro" id="IPR045780">
    <property type="entry name" value="DUF6206"/>
</dbReference>
<sequence>MTELVGQVRAALAARKAEPASRLGYFCAPFRPAEGPLTDKVIKAYRGGRDPELLELLARRHEAYLDCLTLAGVRVPETRFLLLDEHGFLRPVIVQDAVDTASGGALLSDVLPRVDAATARMALDEVSAMVAGFWRKVAQRPERIGLHAPVRDFALDDDGPLFLGTFPPLISYSREDMGRLLLRFSESGLIRGIGAILPGRVREIQDAWYTPSGSLQTLIEGAIRLRPAEEAQGLREWGAAVAAARLPDAERDRLVAALLRTRPAIRPSRRGLKLGSNPRPNA</sequence>
<dbReference type="EMBL" id="BAABHW010000004">
    <property type="protein sequence ID" value="GAA5076890.1"/>
    <property type="molecule type" value="Genomic_DNA"/>
</dbReference>
<organism evidence="1 2">
    <name type="scientific">[Roseibacterium] beibuensis</name>
    <dbReference type="NCBI Taxonomy" id="1193142"/>
    <lineage>
        <taxon>Bacteria</taxon>
        <taxon>Pseudomonadati</taxon>
        <taxon>Pseudomonadota</taxon>
        <taxon>Alphaproteobacteria</taxon>
        <taxon>Rhodobacterales</taxon>
        <taxon>Roseobacteraceae</taxon>
        <taxon>Roseicyclus</taxon>
    </lineage>
</organism>
<gene>
    <name evidence="1" type="ORF">GCM10023209_26500</name>
</gene>